<dbReference type="RefSeq" id="WP_207246814.1">
    <property type="nucleotide sequence ID" value="NZ_JAFMOF010000001.1"/>
</dbReference>
<dbReference type="PANTHER" id="PTHR40254">
    <property type="entry name" value="BLR0577 PROTEIN"/>
    <property type="match status" value="1"/>
</dbReference>
<keyword evidence="4" id="KW-1185">Reference proteome</keyword>
<evidence type="ECO:0000313" key="3">
    <source>
        <dbReference type="EMBL" id="MBO0652491.1"/>
    </source>
</evidence>
<gene>
    <name evidence="3" type="ORF">J1792_06735</name>
</gene>
<dbReference type="EMBL" id="JAFMOF010000001">
    <property type="protein sequence ID" value="MBO0652491.1"/>
    <property type="molecule type" value="Genomic_DNA"/>
</dbReference>
<accession>A0A939FKN2</accession>
<dbReference type="InterPro" id="IPR038732">
    <property type="entry name" value="HpyO/CreE_NAD-binding"/>
</dbReference>
<sequence length="662" mass="70807">MKDRADGSSSRLTKPSEAGLLDPRPGAAGAHRIAVVGSGPRGLSVVERLAARLAEEPARGPVEILLIDPVQVGSGRVWRTDQPEWFLMNTVAAEVSSFSGTPDGGPARPGAGPSLAQWWQANEPDTYAGPNGYAPRALHGRYMQFVLETVEAGLPPHAVLHRVRGEVTDLERTMDGYRLSLADGSALDADRVVLTTGHTTPELSGQQKTLAEFAAAHPDVRYVRGDSAADMPLAEIPAGSYVGVLGLGLSFYDVMAALTLGRGGRFTEGADGRLAYEPSGDEPVLVAGSRSGMPLPARGRNQKHHDFRYSTLLFTADRVRAQSPDGTCDFNRDALPLLLAEVELVYFRTEIRLASGEERAAAFTADVVSAAEHGVPDVRAIAARHDVGGLPPVDLESLARPFTGRVYDSPEAFAKDLDEALRDDLAHAERGNVDSPLKAALDVLRDTRGIIRGLVDFAGLTPRSHRTDFLGWFVPRSSFLAAGPPMIRLRQVAALIDSGHLRIVGPQTCFEGDEDSGRFAMSSPAVAGSRTLVDTVIDARIPTPDVHRDPAPLTRRLVERGIWTSYVNGRGDEAFDTGGVFVTRAPFHPVGRDGQPDEGLYVLGIPTEHTRWFMQGGSSRPGFWTDFVQDADAIAAAALTVPEREPIAVGTGAAIGRADGDQ</sequence>
<protein>
    <submittedName>
        <fullName evidence="3">FAD/NAD(P)-binding protein</fullName>
    </submittedName>
</protein>
<evidence type="ECO:0000259" key="2">
    <source>
        <dbReference type="Pfam" id="PF13454"/>
    </source>
</evidence>
<proteinExistence type="predicted"/>
<dbReference type="Pfam" id="PF13454">
    <property type="entry name" value="NAD_binding_9"/>
    <property type="match status" value="1"/>
</dbReference>
<dbReference type="InterPro" id="IPR036188">
    <property type="entry name" value="FAD/NAD-bd_sf"/>
</dbReference>
<dbReference type="SUPFAM" id="SSF51905">
    <property type="entry name" value="FAD/NAD(P)-binding domain"/>
    <property type="match status" value="1"/>
</dbReference>
<comment type="caution">
    <text evidence="3">The sequence shown here is derived from an EMBL/GenBank/DDBJ whole genome shotgun (WGS) entry which is preliminary data.</text>
</comment>
<name>A0A939FKN2_9ACTN</name>
<evidence type="ECO:0000313" key="4">
    <source>
        <dbReference type="Proteomes" id="UP000664781"/>
    </source>
</evidence>
<dbReference type="InterPro" id="IPR052189">
    <property type="entry name" value="L-asp_N-monooxygenase_NS-form"/>
</dbReference>
<dbReference type="AlphaFoldDB" id="A0A939FKN2"/>
<dbReference type="Proteomes" id="UP000664781">
    <property type="component" value="Unassembled WGS sequence"/>
</dbReference>
<evidence type="ECO:0000256" key="1">
    <source>
        <dbReference type="SAM" id="MobiDB-lite"/>
    </source>
</evidence>
<feature type="region of interest" description="Disordered" evidence="1">
    <location>
        <begin position="1"/>
        <end position="26"/>
    </location>
</feature>
<reference evidence="3" key="1">
    <citation type="submission" date="2021-03" db="EMBL/GenBank/DDBJ databases">
        <title>Streptomyces strains.</title>
        <authorList>
            <person name="Lund M.B."/>
            <person name="Toerring T."/>
        </authorList>
    </citation>
    <scope>NUCLEOTIDE SEQUENCE</scope>
    <source>
        <strain evidence="3">JCM 4242</strain>
    </source>
</reference>
<feature type="domain" description="FAD-dependent urate hydroxylase HpyO/Asp monooxygenase CreE-like FAD/NAD(P)-binding" evidence="2">
    <location>
        <begin position="34"/>
        <end position="198"/>
    </location>
</feature>
<organism evidence="3 4">
    <name type="scientific">Streptomyces triculaminicus</name>
    <dbReference type="NCBI Taxonomy" id="2816232"/>
    <lineage>
        <taxon>Bacteria</taxon>
        <taxon>Bacillati</taxon>
        <taxon>Actinomycetota</taxon>
        <taxon>Actinomycetes</taxon>
        <taxon>Kitasatosporales</taxon>
        <taxon>Streptomycetaceae</taxon>
        <taxon>Streptomyces</taxon>
    </lineage>
</organism>
<dbReference type="PANTHER" id="PTHR40254:SF1">
    <property type="entry name" value="BLR0577 PROTEIN"/>
    <property type="match status" value="1"/>
</dbReference>